<dbReference type="InterPro" id="IPR004398">
    <property type="entry name" value="RNA_MeTrfase_RsmD"/>
</dbReference>
<feature type="compositionally biased region" description="Polar residues" evidence="3">
    <location>
        <begin position="12"/>
        <end position="26"/>
    </location>
</feature>
<dbReference type="EC" id="2.1.1.171" evidence="4"/>
<reference evidence="4" key="1">
    <citation type="journal article" date="2020" name="mSystems">
        <title>Genome- and Community-Level Interaction Insights into Carbon Utilization and Element Cycling Functions of Hydrothermarchaeota in Hydrothermal Sediment.</title>
        <authorList>
            <person name="Zhou Z."/>
            <person name="Liu Y."/>
            <person name="Xu W."/>
            <person name="Pan J."/>
            <person name="Luo Z.H."/>
            <person name="Li M."/>
        </authorList>
    </citation>
    <scope>NUCLEOTIDE SEQUENCE [LARGE SCALE GENOMIC DNA]</scope>
    <source>
        <strain evidence="4">HyVt-489</strain>
    </source>
</reference>
<dbReference type="PIRSF" id="PIRSF004553">
    <property type="entry name" value="CHP00095"/>
    <property type="match status" value="1"/>
</dbReference>
<dbReference type="Pfam" id="PF03602">
    <property type="entry name" value="Cons_hypoth95"/>
    <property type="match status" value="1"/>
</dbReference>
<keyword evidence="2 4" id="KW-0808">Transferase</keyword>
<dbReference type="GO" id="GO:0052913">
    <property type="term" value="F:16S rRNA (guanine(966)-N(2))-methyltransferase activity"/>
    <property type="evidence" value="ECO:0007669"/>
    <property type="project" value="UniProtKB-EC"/>
</dbReference>
<name>A0A7C3CAW4_9PROT</name>
<sequence>MRIVGGKFKGRNINTPKGNTTRPTSDQARESMFNILGHADWAPALDGANVIDIFAGSGALGLEALSRGAHFCLFVETEPKARAAIRDNIDTMGLGGMTRLHRRDATKLRIEPSNLRGPFDFVFLDPPYNKNLARPVLRKLIEQGLITNTSAIIYEMGKEEEPNLRGYTVHDTRHWGAAKVVFMGMA</sequence>
<dbReference type="InterPro" id="IPR029063">
    <property type="entry name" value="SAM-dependent_MTases_sf"/>
</dbReference>
<comment type="caution">
    <text evidence="4">The sequence shown here is derived from an EMBL/GenBank/DDBJ whole genome shotgun (WGS) entry which is preliminary data.</text>
</comment>
<dbReference type="InterPro" id="IPR002052">
    <property type="entry name" value="DNA_methylase_N6_adenine_CS"/>
</dbReference>
<dbReference type="PROSITE" id="PS00092">
    <property type="entry name" value="N6_MTASE"/>
    <property type="match status" value="1"/>
</dbReference>
<dbReference type="SUPFAM" id="SSF53335">
    <property type="entry name" value="S-adenosyl-L-methionine-dependent methyltransferases"/>
    <property type="match status" value="1"/>
</dbReference>
<evidence type="ECO:0000256" key="3">
    <source>
        <dbReference type="SAM" id="MobiDB-lite"/>
    </source>
</evidence>
<dbReference type="AlphaFoldDB" id="A0A7C3CAW4"/>
<dbReference type="Gene3D" id="3.40.50.150">
    <property type="entry name" value="Vaccinia Virus protein VP39"/>
    <property type="match status" value="1"/>
</dbReference>
<accession>A0A7C3CAW4</accession>
<organism evidence="4">
    <name type="scientific">Hellea balneolensis</name>
    <dbReference type="NCBI Taxonomy" id="287478"/>
    <lineage>
        <taxon>Bacteria</taxon>
        <taxon>Pseudomonadati</taxon>
        <taxon>Pseudomonadota</taxon>
        <taxon>Alphaproteobacteria</taxon>
        <taxon>Maricaulales</taxon>
        <taxon>Robiginitomaculaceae</taxon>
        <taxon>Hellea</taxon>
    </lineage>
</organism>
<protein>
    <submittedName>
        <fullName evidence="4">16S rRNA (Guanine(966)-N(2))-methyltransferase RsmD</fullName>
        <ecNumber evidence="4">2.1.1.171</ecNumber>
    </submittedName>
</protein>
<gene>
    <name evidence="4" type="primary">rsmD</name>
    <name evidence="4" type="ORF">ENJ46_02055</name>
</gene>
<evidence type="ECO:0000256" key="1">
    <source>
        <dbReference type="ARBA" id="ARBA00022603"/>
    </source>
</evidence>
<dbReference type="PANTHER" id="PTHR43542:SF1">
    <property type="entry name" value="METHYLTRANSFERASE"/>
    <property type="match status" value="1"/>
</dbReference>
<dbReference type="GO" id="GO:0003676">
    <property type="term" value="F:nucleic acid binding"/>
    <property type="evidence" value="ECO:0007669"/>
    <property type="project" value="InterPro"/>
</dbReference>
<feature type="region of interest" description="Disordered" evidence="3">
    <location>
        <begin position="1"/>
        <end position="26"/>
    </location>
</feature>
<keyword evidence="1 4" id="KW-0489">Methyltransferase</keyword>
<proteinExistence type="predicted"/>
<dbReference type="Proteomes" id="UP000886042">
    <property type="component" value="Unassembled WGS sequence"/>
</dbReference>
<evidence type="ECO:0000256" key="2">
    <source>
        <dbReference type="ARBA" id="ARBA00022679"/>
    </source>
</evidence>
<dbReference type="NCBIfam" id="TIGR00095">
    <property type="entry name" value="16S rRNA (guanine(966)-N(2))-methyltransferase RsmD"/>
    <property type="match status" value="1"/>
</dbReference>
<evidence type="ECO:0000313" key="4">
    <source>
        <dbReference type="EMBL" id="HFB54680.1"/>
    </source>
</evidence>
<dbReference type="EMBL" id="DRMN01000137">
    <property type="protein sequence ID" value="HFB54680.1"/>
    <property type="molecule type" value="Genomic_DNA"/>
</dbReference>
<dbReference type="CDD" id="cd02440">
    <property type="entry name" value="AdoMet_MTases"/>
    <property type="match status" value="1"/>
</dbReference>
<dbReference type="PANTHER" id="PTHR43542">
    <property type="entry name" value="METHYLTRANSFERASE"/>
    <property type="match status" value="1"/>
</dbReference>